<name>A0ABR3IPU7_9AGAR</name>
<dbReference type="EMBL" id="JASNQZ010000018">
    <property type="protein sequence ID" value="KAL0945269.1"/>
    <property type="molecule type" value="Genomic_DNA"/>
</dbReference>
<evidence type="ECO:0000313" key="3">
    <source>
        <dbReference type="Proteomes" id="UP001556367"/>
    </source>
</evidence>
<protein>
    <recommendedName>
        <fullName evidence="4">F-box domain-containing protein</fullName>
    </recommendedName>
</protein>
<feature type="region of interest" description="Disordered" evidence="1">
    <location>
        <begin position="474"/>
        <end position="496"/>
    </location>
</feature>
<dbReference type="Gene3D" id="3.80.10.10">
    <property type="entry name" value="Ribonuclease Inhibitor"/>
    <property type="match status" value="1"/>
</dbReference>
<dbReference type="InterPro" id="IPR032675">
    <property type="entry name" value="LRR_dom_sf"/>
</dbReference>
<evidence type="ECO:0000256" key="1">
    <source>
        <dbReference type="SAM" id="MobiDB-lite"/>
    </source>
</evidence>
<comment type="caution">
    <text evidence="2">The sequence shown here is derived from an EMBL/GenBank/DDBJ whole genome shotgun (WGS) entry which is preliminary data.</text>
</comment>
<dbReference type="SUPFAM" id="SSF52047">
    <property type="entry name" value="RNI-like"/>
    <property type="match status" value="1"/>
</dbReference>
<accession>A0ABR3IPU7</accession>
<gene>
    <name evidence="2" type="ORF">HGRIS_000780</name>
</gene>
<evidence type="ECO:0008006" key="4">
    <source>
        <dbReference type="Google" id="ProtNLM"/>
    </source>
</evidence>
<feature type="compositionally biased region" description="Gly residues" evidence="1">
    <location>
        <begin position="475"/>
        <end position="493"/>
    </location>
</feature>
<evidence type="ECO:0000313" key="2">
    <source>
        <dbReference type="EMBL" id="KAL0945269.1"/>
    </source>
</evidence>
<organism evidence="2 3">
    <name type="scientific">Hohenbuehelia grisea</name>
    <dbReference type="NCBI Taxonomy" id="104357"/>
    <lineage>
        <taxon>Eukaryota</taxon>
        <taxon>Fungi</taxon>
        <taxon>Dikarya</taxon>
        <taxon>Basidiomycota</taxon>
        <taxon>Agaricomycotina</taxon>
        <taxon>Agaricomycetes</taxon>
        <taxon>Agaricomycetidae</taxon>
        <taxon>Agaricales</taxon>
        <taxon>Pleurotineae</taxon>
        <taxon>Pleurotaceae</taxon>
        <taxon>Hohenbuehelia</taxon>
    </lineage>
</organism>
<proteinExistence type="predicted"/>
<keyword evidence="3" id="KW-1185">Reference proteome</keyword>
<reference evidence="3" key="1">
    <citation type="submission" date="2024-06" db="EMBL/GenBank/DDBJ databases">
        <title>Multi-omics analyses provide insights into the biosynthesis of the anticancer antibiotic pleurotin in Hohenbuehelia grisea.</title>
        <authorList>
            <person name="Weaver J.A."/>
            <person name="Alberti F."/>
        </authorList>
    </citation>
    <scope>NUCLEOTIDE SEQUENCE [LARGE SCALE GENOMIC DNA]</scope>
    <source>
        <strain evidence="3">T-177</strain>
    </source>
</reference>
<dbReference type="Proteomes" id="UP001556367">
    <property type="component" value="Unassembled WGS sequence"/>
</dbReference>
<sequence>MSSTMTINSIPPELLGEIFCQCTASYAESPLVLSAVSSHFRTVVCATPRAWTRLRLRVGAASAYHQSKRAEQWFRMAKDCTVNVFVDVVSLDGEEVDTSEVVLPSDGRIQSSSSLLPVLRSHIPQIRTLVLRSSTEALLHSYLALLYPENAPVRLDILQHLTVSITEDIPPTPSTAVSALLSPAPPPIIAPFPAFTSLETLRLTNHFLPNSPQLLSNLRHFHFKRPLRAPPVSLTDVFGLLTHAPQMVTLDLQCRTLDDQVPPEDDAEPASDILLSDLSHLSLRCNNIEQLLNRLALPALSSLSIDDLDSHSPEQHLGAALRGLLVRSALVGYRAGLKHLDLTNVAMCPARRGRVGEDAATWEWCFARMSALESISLTSGEGSEHLGLLNLLVRGSLTSFLLDHNGRSRIDGQGIVCPRLKRLTLSAPFVIDPFAADTFRMCRPGAELTLREVADDVIPFAIFASFGLVDPLGPRGPGTKPGVGQGRRGGFGFGSMFDRRRKVKGDEGKAL</sequence>